<dbReference type="Proteomes" id="UP000274822">
    <property type="component" value="Unassembled WGS sequence"/>
</dbReference>
<organism evidence="1 2">
    <name type="scientific">Jimgerdemannia flammicorona</name>
    <dbReference type="NCBI Taxonomy" id="994334"/>
    <lineage>
        <taxon>Eukaryota</taxon>
        <taxon>Fungi</taxon>
        <taxon>Fungi incertae sedis</taxon>
        <taxon>Mucoromycota</taxon>
        <taxon>Mucoromycotina</taxon>
        <taxon>Endogonomycetes</taxon>
        <taxon>Endogonales</taxon>
        <taxon>Endogonaceae</taxon>
        <taxon>Jimgerdemannia</taxon>
    </lineage>
</organism>
<name>A0A433QJ00_9FUNG</name>
<evidence type="ECO:0000313" key="1">
    <source>
        <dbReference type="EMBL" id="RUS29714.1"/>
    </source>
</evidence>
<dbReference type="InterPro" id="IPR038528">
    <property type="entry name" value="TEL2_C_sf"/>
</dbReference>
<evidence type="ECO:0000313" key="2">
    <source>
        <dbReference type="Proteomes" id="UP000274822"/>
    </source>
</evidence>
<accession>A0A433QJ00</accession>
<protein>
    <submittedName>
        <fullName evidence="1">Uncharacterized protein</fullName>
    </submittedName>
</protein>
<dbReference type="EMBL" id="RBNJ01004801">
    <property type="protein sequence ID" value="RUS29714.1"/>
    <property type="molecule type" value="Genomic_DNA"/>
</dbReference>
<comment type="caution">
    <text evidence="1">The sequence shown here is derived from an EMBL/GenBank/DDBJ whole genome shotgun (WGS) entry which is preliminary data.</text>
</comment>
<dbReference type="AlphaFoldDB" id="A0A433QJ00"/>
<keyword evidence="2" id="KW-1185">Reference proteome</keyword>
<sequence length="87" mass="9704">MTSFPIPPPTSIDTLTTAIQNSFTLSSTEPDSLTAVRIEKTRVFSNKSRIDNSRAKPKSNRFGPLAGSVFFFPLLQGWWEGTRGGWR</sequence>
<dbReference type="Gene3D" id="1.25.40.720">
    <property type="entry name" value="Telomere length regulation protein 2, C-terminal domain"/>
    <property type="match status" value="1"/>
</dbReference>
<gene>
    <name evidence="1" type="ORF">BC938DRAFT_480342</name>
</gene>
<proteinExistence type="predicted"/>
<reference evidence="1 2" key="1">
    <citation type="journal article" date="2018" name="New Phytol.">
        <title>Phylogenomics of Endogonaceae and evolution of mycorrhizas within Mucoromycota.</title>
        <authorList>
            <person name="Chang Y."/>
            <person name="Desiro A."/>
            <person name="Na H."/>
            <person name="Sandor L."/>
            <person name="Lipzen A."/>
            <person name="Clum A."/>
            <person name="Barry K."/>
            <person name="Grigoriev I.V."/>
            <person name="Martin F.M."/>
            <person name="Stajich J.E."/>
            <person name="Smith M.E."/>
            <person name="Bonito G."/>
            <person name="Spatafora J.W."/>
        </authorList>
    </citation>
    <scope>NUCLEOTIDE SEQUENCE [LARGE SCALE GENOMIC DNA]</scope>
    <source>
        <strain evidence="1 2">AD002</strain>
    </source>
</reference>